<feature type="compositionally biased region" description="Polar residues" evidence="1">
    <location>
        <begin position="26"/>
        <end position="37"/>
    </location>
</feature>
<dbReference type="Proteomes" id="UP000237438">
    <property type="component" value="Unassembled WGS sequence"/>
</dbReference>
<evidence type="ECO:0000256" key="1">
    <source>
        <dbReference type="SAM" id="MobiDB-lite"/>
    </source>
</evidence>
<accession>A0A2S4PIU8</accession>
<name>A0A2S4PIU8_9PEZI</name>
<comment type="caution">
    <text evidence="2">The sequence shown here is derived from an EMBL/GenBank/DDBJ whole genome shotgun (WGS) entry which is preliminary data.</text>
</comment>
<sequence length="160" mass="17521">MVPPARDKKHGVSETVDTTNRIHKPASNSGRGQSQVAMPQADSSSESSDNNMDVEKNSVNDCDTLCEAMEEKKVPKKRGLELDTDRVPEEPTRCQKHNLMSKARGLLNLVGPYLEEMEKEFSGSGADILALISEGVSRAMQGKEIYMKNPATSANISLTR</sequence>
<proteinExistence type="predicted"/>
<dbReference type="EMBL" id="PEDP01005425">
    <property type="protein sequence ID" value="POS81972.1"/>
    <property type="molecule type" value="Genomic_DNA"/>
</dbReference>
<feature type="non-terminal residue" evidence="2">
    <location>
        <position position="160"/>
    </location>
</feature>
<evidence type="ECO:0000313" key="3">
    <source>
        <dbReference type="Proteomes" id="UP000237438"/>
    </source>
</evidence>
<evidence type="ECO:0000313" key="2">
    <source>
        <dbReference type="EMBL" id="POS81972.1"/>
    </source>
</evidence>
<gene>
    <name evidence="2" type="ORF">EPUL_006326</name>
</gene>
<dbReference type="OrthoDB" id="10616719at2759"/>
<keyword evidence="3" id="KW-1185">Reference proteome</keyword>
<dbReference type="AlphaFoldDB" id="A0A2S4PIU8"/>
<reference evidence="2 3" key="1">
    <citation type="submission" date="2017-10" db="EMBL/GenBank/DDBJ databases">
        <title>Development of genomic resources for the powdery mildew, Erysiphe pulchra.</title>
        <authorList>
            <person name="Wadl P.A."/>
            <person name="Mack B.M."/>
            <person name="Moore G."/>
            <person name="Beltz S.B."/>
        </authorList>
    </citation>
    <scope>NUCLEOTIDE SEQUENCE [LARGE SCALE GENOMIC DNA]</scope>
    <source>
        <strain evidence="2">Cflorida</strain>
    </source>
</reference>
<feature type="region of interest" description="Disordered" evidence="1">
    <location>
        <begin position="1"/>
        <end position="60"/>
    </location>
</feature>
<protein>
    <submittedName>
        <fullName evidence="2">Uncharacterized protein</fullName>
    </submittedName>
</protein>
<organism evidence="2 3">
    <name type="scientific">Erysiphe pulchra</name>
    <dbReference type="NCBI Taxonomy" id="225359"/>
    <lineage>
        <taxon>Eukaryota</taxon>
        <taxon>Fungi</taxon>
        <taxon>Dikarya</taxon>
        <taxon>Ascomycota</taxon>
        <taxon>Pezizomycotina</taxon>
        <taxon>Leotiomycetes</taxon>
        <taxon>Erysiphales</taxon>
        <taxon>Erysiphaceae</taxon>
        <taxon>Erysiphe</taxon>
    </lineage>
</organism>